<dbReference type="InterPro" id="IPR029063">
    <property type="entry name" value="SAM-dependent_MTases_sf"/>
</dbReference>
<proteinExistence type="predicted"/>
<dbReference type="Pfam" id="PF06325">
    <property type="entry name" value="PrmA"/>
    <property type="match status" value="1"/>
</dbReference>
<dbReference type="PANTHER" id="PTHR43648">
    <property type="entry name" value="ELECTRON TRANSFER FLAVOPROTEIN BETA SUBUNIT LYSINE METHYLTRANSFERASE"/>
    <property type="match status" value="1"/>
</dbReference>
<dbReference type="CDD" id="cd02440">
    <property type="entry name" value="AdoMet_MTases"/>
    <property type="match status" value="1"/>
</dbReference>
<reference evidence="3" key="1">
    <citation type="submission" date="2018-05" db="EMBL/GenBank/DDBJ databases">
        <authorList>
            <person name="Lanie J.A."/>
            <person name="Ng W.-L."/>
            <person name="Kazmierczak K.M."/>
            <person name="Andrzejewski T.M."/>
            <person name="Davidsen T.M."/>
            <person name="Wayne K.J."/>
            <person name="Tettelin H."/>
            <person name="Glass J.I."/>
            <person name="Rusch D."/>
            <person name="Podicherti R."/>
            <person name="Tsui H.-C.T."/>
            <person name="Winkler M.E."/>
        </authorList>
    </citation>
    <scope>NUCLEOTIDE SEQUENCE</scope>
</reference>
<organism evidence="3">
    <name type="scientific">marine metagenome</name>
    <dbReference type="NCBI Taxonomy" id="408172"/>
    <lineage>
        <taxon>unclassified sequences</taxon>
        <taxon>metagenomes</taxon>
        <taxon>ecological metagenomes</taxon>
    </lineage>
</organism>
<dbReference type="GO" id="GO:0032259">
    <property type="term" value="P:methylation"/>
    <property type="evidence" value="ECO:0007669"/>
    <property type="project" value="UniProtKB-KW"/>
</dbReference>
<dbReference type="AlphaFoldDB" id="A0A381SK63"/>
<dbReference type="InterPro" id="IPR050078">
    <property type="entry name" value="Ribosomal_L11_MeTrfase_PrmA"/>
</dbReference>
<dbReference type="SUPFAM" id="SSF53335">
    <property type="entry name" value="S-adenosyl-L-methionine-dependent methyltransferases"/>
    <property type="match status" value="1"/>
</dbReference>
<feature type="non-terminal residue" evidence="3">
    <location>
        <position position="1"/>
    </location>
</feature>
<evidence type="ECO:0000256" key="1">
    <source>
        <dbReference type="ARBA" id="ARBA00022603"/>
    </source>
</evidence>
<sequence>VLEVSCLVNTGNTVSLADRVAAIADDFDPFAVEEPGGGQVRVYFGSTTDRDAALSAVTAECGPEVCVSALYVQADDWATRSQSNLRAVRIGRVTVAPPWDLPKPAASDNEVVVRLRPALGFGSGHHPTTRLALLGLQQVALRGQDMLDLGTGSGLLAVAAVKLGARLAIGIDRDADALRSAQQCVTENHVSGRVELLKGDLVTLSSTAPVVTANLTGATLTRLAPTIRSRVTPGGHLILSGILASEVDTVVRSYATGAELVWQAFEEEWVGLMVRVGTQS</sequence>
<gene>
    <name evidence="3" type="ORF">METZ01_LOCUS54507</name>
</gene>
<evidence type="ECO:0000313" key="3">
    <source>
        <dbReference type="EMBL" id="SVA01653.1"/>
    </source>
</evidence>
<keyword evidence="2" id="KW-0808">Transferase</keyword>
<evidence type="ECO:0000256" key="2">
    <source>
        <dbReference type="ARBA" id="ARBA00022679"/>
    </source>
</evidence>
<accession>A0A381SK63</accession>
<dbReference type="EMBL" id="UINC01002926">
    <property type="protein sequence ID" value="SVA01653.1"/>
    <property type="molecule type" value="Genomic_DNA"/>
</dbReference>
<evidence type="ECO:0008006" key="4">
    <source>
        <dbReference type="Google" id="ProtNLM"/>
    </source>
</evidence>
<keyword evidence="1" id="KW-0489">Methyltransferase</keyword>
<dbReference type="Gene3D" id="3.40.50.150">
    <property type="entry name" value="Vaccinia Virus protein VP39"/>
    <property type="match status" value="1"/>
</dbReference>
<protein>
    <recommendedName>
        <fullName evidence="4">Methyltransferase small domain-containing protein</fullName>
    </recommendedName>
</protein>
<dbReference type="GO" id="GO:0008276">
    <property type="term" value="F:protein methyltransferase activity"/>
    <property type="evidence" value="ECO:0007669"/>
    <property type="project" value="TreeGrafter"/>
</dbReference>
<dbReference type="PANTHER" id="PTHR43648:SF1">
    <property type="entry name" value="ELECTRON TRANSFER FLAVOPROTEIN BETA SUBUNIT LYSINE METHYLTRANSFERASE"/>
    <property type="match status" value="1"/>
</dbReference>
<name>A0A381SK63_9ZZZZ</name>